<dbReference type="Proteomes" id="UP000438448">
    <property type="component" value="Unassembled WGS sequence"/>
</dbReference>
<comment type="subcellular location">
    <subcellularLocation>
        <location evidence="1">Membrane</location>
    </subcellularLocation>
</comment>
<dbReference type="RefSeq" id="WP_153415950.1">
    <property type="nucleotide sequence ID" value="NZ_WEGK01000029.1"/>
</dbReference>
<dbReference type="AlphaFoldDB" id="A0A7K0DHE3"/>
<keyword evidence="2" id="KW-0472">Membrane</keyword>
<evidence type="ECO:0000313" key="4">
    <source>
        <dbReference type="Proteomes" id="UP000438448"/>
    </source>
</evidence>
<reference evidence="3 4" key="1">
    <citation type="submission" date="2019-10" db="EMBL/GenBank/DDBJ databases">
        <title>Nocardia macrotermitis sp. nov. and Nocardia aurantia sp. nov., isolated from the gut of fungus growing-termite Macrotermes natalensis.</title>
        <authorList>
            <person name="Benndorf R."/>
            <person name="Schwitalla J."/>
            <person name="Martin K."/>
            <person name="De Beer W."/>
            <person name="Kaster A.-K."/>
            <person name="Vollmers J."/>
            <person name="Poulsen M."/>
            <person name="Beemelmanns C."/>
        </authorList>
    </citation>
    <scope>NUCLEOTIDE SEQUENCE [LARGE SCALE GENOMIC DNA]</scope>
    <source>
        <strain evidence="3 4">RB20</strain>
    </source>
</reference>
<sequence>MTRKVLRLRLIPLISALIVALAVTAVLLVRANQREAATDAARRDAPAAARDTVSRMLSYTATSADKDLANVPGLTGSFQSAYHDLVTRTIIPVAKDKGVSTRARVVSTGVLTAAPDRVTLLMYIDQVTVSTAVPAPTTSSSRVSVTAEKHDGHWLIGDMTPL</sequence>
<comment type="caution">
    <text evidence="3">The sequence shown here is derived from an EMBL/GenBank/DDBJ whole genome shotgun (WGS) entry which is preliminary data.</text>
</comment>
<dbReference type="GO" id="GO:0016020">
    <property type="term" value="C:membrane"/>
    <property type="evidence" value="ECO:0007669"/>
    <property type="project" value="UniProtKB-SubCell"/>
</dbReference>
<dbReference type="EMBL" id="WEGK01000029">
    <property type="protein sequence ID" value="MQY24214.1"/>
    <property type="molecule type" value="Genomic_DNA"/>
</dbReference>
<evidence type="ECO:0000256" key="1">
    <source>
        <dbReference type="ARBA" id="ARBA00004370"/>
    </source>
</evidence>
<evidence type="ECO:0008006" key="5">
    <source>
        <dbReference type="Google" id="ProtNLM"/>
    </source>
</evidence>
<proteinExistence type="predicted"/>
<dbReference type="PANTHER" id="PTHR37042:SF4">
    <property type="entry name" value="OUTER MEMBRANE PROTEIN RV1973"/>
    <property type="match status" value="1"/>
</dbReference>
<dbReference type="OrthoDB" id="5196392at2"/>
<organism evidence="3 4">
    <name type="scientific">Nocardia macrotermitis</name>
    <dbReference type="NCBI Taxonomy" id="2585198"/>
    <lineage>
        <taxon>Bacteria</taxon>
        <taxon>Bacillati</taxon>
        <taxon>Actinomycetota</taxon>
        <taxon>Actinomycetes</taxon>
        <taxon>Mycobacteriales</taxon>
        <taxon>Nocardiaceae</taxon>
        <taxon>Nocardia</taxon>
    </lineage>
</organism>
<protein>
    <recommendedName>
        <fullName evidence="5">Mce-associated membrane protein</fullName>
    </recommendedName>
</protein>
<evidence type="ECO:0000313" key="3">
    <source>
        <dbReference type="EMBL" id="MQY24214.1"/>
    </source>
</evidence>
<gene>
    <name evidence="3" type="ORF">NRB20_73490</name>
</gene>
<evidence type="ECO:0000256" key="2">
    <source>
        <dbReference type="ARBA" id="ARBA00023136"/>
    </source>
</evidence>
<dbReference type="PANTHER" id="PTHR37042">
    <property type="entry name" value="OUTER MEMBRANE PROTEIN RV1973"/>
    <property type="match status" value="1"/>
</dbReference>
<keyword evidence="4" id="KW-1185">Reference proteome</keyword>
<name>A0A7K0DHE3_9NOCA</name>
<accession>A0A7K0DHE3</accession>